<dbReference type="RefSeq" id="WP_168874984.1">
    <property type="nucleotide sequence ID" value="NZ_JABAIA010000004.1"/>
</dbReference>
<proteinExistence type="predicted"/>
<evidence type="ECO:0008006" key="4">
    <source>
        <dbReference type="Google" id="ProtNLM"/>
    </source>
</evidence>
<feature type="transmembrane region" description="Helical" evidence="1">
    <location>
        <begin position="9"/>
        <end position="28"/>
    </location>
</feature>
<keyword evidence="3" id="KW-1185">Reference proteome</keyword>
<accession>A0A847S8H2</accession>
<name>A0A847S8H2_9BACT</name>
<keyword evidence="1" id="KW-0472">Membrane</keyword>
<keyword evidence="1" id="KW-0812">Transmembrane</keyword>
<evidence type="ECO:0000313" key="3">
    <source>
        <dbReference type="Proteomes" id="UP000570474"/>
    </source>
</evidence>
<dbReference type="Proteomes" id="UP000570474">
    <property type="component" value="Unassembled WGS sequence"/>
</dbReference>
<keyword evidence="1" id="KW-1133">Transmembrane helix</keyword>
<evidence type="ECO:0000313" key="2">
    <source>
        <dbReference type="EMBL" id="NLR69047.1"/>
    </source>
</evidence>
<protein>
    <recommendedName>
        <fullName evidence="4">DUF4345 domain-containing protein</fullName>
    </recommendedName>
</protein>
<comment type="caution">
    <text evidence="2">The sequence shown here is derived from an EMBL/GenBank/DDBJ whole genome shotgun (WGS) entry which is preliminary data.</text>
</comment>
<dbReference type="AlphaFoldDB" id="A0A847S8H2"/>
<feature type="transmembrane region" description="Helical" evidence="1">
    <location>
        <begin position="40"/>
        <end position="58"/>
    </location>
</feature>
<dbReference type="EMBL" id="JABAIA010000004">
    <property type="protein sequence ID" value="NLR69047.1"/>
    <property type="molecule type" value="Genomic_DNA"/>
</dbReference>
<gene>
    <name evidence="2" type="ORF">HGH92_32405</name>
</gene>
<feature type="transmembrane region" description="Helical" evidence="1">
    <location>
        <begin position="70"/>
        <end position="87"/>
    </location>
</feature>
<feature type="transmembrane region" description="Helical" evidence="1">
    <location>
        <begin position="93"/>
        <end position="111"/>
    </location>
</feature>
<organism evidence="2 3">
    <name type="scientific">Chitinophaga varians</name>
    <dbReference type="NCBI Taxonomy" id="2202339"/>
    <lineage>
        <taxon>Bacteria</taxon>
        <taxon>Pseudomonadati</taxon>
        <taxon>Bacteroidota</taxon>
        <taxon>Chitinophagia</taxon>
        <taxon>Chitinophagales</taxon>
        <taxon>Chitinophagaceae</taxon>
        <taxon>Chitinophaga</taxon>
    </lineage>
</organism>
<reference evidence="2 3" key="1">
    <citation type="submission" date="2020-04" db="EMBL/GenBank/DDBJ databases">
        <authorList>
            <person name="Yin C."/>
        </authorList>
    </citation>
    <scope>NUCLEOTIDE SEQUENCE [LARGE SCALE GENOMIC DNA]</scope>
    <source>
        <strain evidence="2 3">Ae27</strain>
    </source>
</reference>
<sequence>MRTISKQTSYLLLAASGAAILIFLNFYYHRLNPFHLAGKQFLGFYSLLILATLGNILLLRQQYPRLASQINVFCLLLGIARLIQGAYHHKPVGYLILLLLFPIITAFWLRAGSHPTY</sequence>
<evidence type="ECO:0000256" key="1">
    <source>
        <dbReference type="SAM" id="Phobius"/>
    </source>
</evidence>